<organism evidence="1 2">
    <name type="scientific">Chenopodium quinoa</name>
    <name type="common">Quinoa</name>
    <dbReference type="NCBI Taxonomy" id="63459"/>
    <lineage>
        <taxon>Eukaryota</taxon>
        <taxon>Viridiplantae</taxon>
        <taxon>Streptophyta</taxon>
        <taxon>Embryophyta</taxon>
        <taxon>Tracheophyta</taxon>
        <taxon>Spermatophyta</taxon>
        <taxon>Magnoliopsida</taxon>
        <taxon>eudicotyledons</taxon>
        <taxon>Gunneridae</taxon>
        <taxon>Pentapetalae</taxon>
        <taxon>Caryophyllales</taxon>
        <taxon>Chenopodiaceae</taxon>
        <taxon>Chenopodioideae</taxon>
        <taxon>Atripliceae</taxon>
        <taxon>Chenopodium</taxon>
    </lineage>
</organism>
<dbReference type="SUPFAM" id="SSF53098">
    <property type="entry name" value="Ribonuclease H-like"/>
    <property type="match status" value="1"/>
</dbReference>
<dbReference type="InterPro" id="IPR052035">
    <property type="entry name" value="ZnF_BED_domain_contain"/>
</dbReference>
<protein>
    <recommendedName>
        <fullName evidence="3">BED-type domain-containing protein</fullName>
    </recommendedName>
</protein>
<evidence type="ECO:0000313" key="2">
    <source>
        <dbReference type="Proteomes" id="UP000596660"/>
    </source>
</evidence>
<sequence length="228" mass="26078">MDSAPKSTQIDGEEGYPELEFVKETWGKSVKQQKGKKIGHTYKPGKNFKRCRKLTSGVWVNFTILELDPDGNLWCKCKKCGKIYSADSNYGTGNLLRHSTSFFRDFLAVAIVKHGLPFQFAEYEGIRNVFSYLQPDVKLFSRNTTKNDIIKLYNMEKVRLGAALHEVSWRISLTSDCWSSLTTDGYISLTAHYIDESWTLQKRILNFSLMPPPHTGVAMSEKIYTLLK</sequence>
<proteinExistence type="predicted"/>
<dbReference type="PANTHER" id="PTHR46481">
    <property type="entry name" value="ZINC FINGER BED DOMAIN-CONTAINING PROTEIN 4"/>
    <property type="match status" value="1"/>
</dbReference>
<name>A0A803NAV6_CHEQI</name>
<dbReference type="Proteomes" id="UP000596660">
    <property type="component" value="Unplaced"/>
</dbReference>
<dbReference type="SUPFAM" id="SSF57667">
    <property type="entry name" value="beta-beta-alpha zinc fingers"/>
    <property type="match status" value="1"/>
</dbReference>
<dbReference type="AlphaFoldDB" id="A0A803NAV6"/>
<dbReference type="SMART" id="SM00614">
    <property type="entry name" value="ZnF_BED"/>
    <property type="match status" value="1"/>
</dbReference>
<reference evidence="1" key="2">
    <citation type="submission" date="2021-03" db="UniProtKB">
        <authorList>
            <consortium name="EnsemblPlants"/>
        </authorList>
    </citation>
    <scope>IDENTIFICATION</scope>
</reference>
<evidence type="ECO:0008006" key="3">
    <source>
        <dbReference type="Google" id="ProtNLM"/>
    </source>
</evidence>
<dbReference type="EnsemblPlants" id="AUR62043146-RA">
    <property type="protein sequence ID" value="AUR62043146-RA:cds"/>
    <property type="gene ID" value="AUR62043146"/>
</dbReference>
<evidence type="ECO:0000313" key="1">
    <source>
        <dbReference type="EnsemblPlants" id="AUR62043146-RA:cds"/>
    </source>
</evidence>
<dbReference type="OMA" id="ECSAHET"/>
<dbReference type="InterPro" id="IPR012337">
    <property type="entry name" value="RNaseH-like_sf"/>
</dbReference>
<reference evidence="1" key="1">
    <citation type="journal article" date="2017" name="Nature">
        <title>The genome of Chenopodium quinoa.</title>
        <authorList>
            <person name="Jarvis D.E."/>
            <person name="Ho Y.S."/>
            <person name="Lightfoot D.J."/>
            <person name="Schmoeckel S.M."/>
            <person name="Li B."/>
            <person name="Borm T.J.A."/>
            <person name="Ohyanagi H."/>
            <person name="Mineta K."/>
            <person name="Michell C.T."/>
            <person name="Saber N."/>
            <person name="Kharbatia N.M."/>
            <person name="Rupper R.R."/>
            <person name="Sharp A.R."/>
            <person name="Dally N."/>
            <person name="Boughton B.A."/>
            <person name="Woo Y.H."/>
            <person name="Gao G."/>
            <person name="Schijlen E.G.W.M."/>
            <person name="Guo X."/>
            <person name="Momin A.A."/>
            <person name="Negrao S."/>
            <person name="Al-Babili S."/>
            <person name="Gehring C."/>
            <person name="Roessner U."/>
            <person name="Jung C."/>
            <person name="Murphy K."/>
            <person name="Arold S.T."/>
            <person name="Gojobori T."/>
            <person name="van der Linden C.G."/>
            <person name="van Loo E.N."/>
            <person name="Jellen E.N."/>
            <person name="Maughan P.J."/>
            <person name="Tester M."/>
        </authorList>
    </citation>
    <scope>NUCLEOTIDE SEQUENCE [LARGE SCALE GENOMIC DNA]</scope>
    <source>
        <strain evidence="1">cv. PI 614886</strain>
    </source>
</reference>
<keyword evidence="2" id="KW-1185">Reference proteome</keyword>
<accession>A0A803NAV6</accession>
<dbReference type="InterPro" id="IPR036236">
    <property type="entry name" value="Znf_C2H2_sf"/>
</dbReference>
<dbReference type="Gramene" id="AUR62043146-RA">
    <property type="protein sequence ID" value="AUR62043146-RA:cds"/>
    <property type="gene ID" value="AUR62043146"/>
</dbReference>
<dbReference type="PANTHER" id="PTHR46481:SF6">
    <property type="entry name" value="ZINC FINGER BED DOMAIN-CONTAINING PROTEIN RICESLEEPER 2-LIKE"/>
    <property type="match status" value="1"/>
</dbReference>